<dbReference type="GO" id="GO:0016579">
    <property type="term" value="P:protein deubiquitination"/>
    <property type="evidence" value="ECO:0007669"/>
    <property type="project" value="InterPro"/>
</dbReference>
<gene>
    <name evidence="4" type="ORF">SDRG_08589</name>
</gene>
<dbReference type="EMBL" id="JH767157">
    <property type="protein sequence ID" value="EQC33909.1"/>
    <property type="molecule type" value="Genomic_DNA"/>
</dbReference>
<evidence type="ECO:0000259" key="2">
    <source>
        <dbReference type="PROSITE" id="PS50053"/>
    </source>
</evidence>
<evidence type="ECO:0000313" key="5">
    <source>
        <dbReference type="Proteomes" id="UP000030762"/>
    </source>
</evidence>
<dbReference type="InterPro" id="IPR000626">
    <property type="entry name" value="Ubiquitin-like_dom"/>
</dbReference>
<dbReference type="InterPro" id="IPR016024">
    <property type="entry name" value="ARM-type_fold"/>
</dbReference>
<evidence type="ECO:0000256" key="1">
    <source>
        <dbReference type="SAM" id="MobiDB-lite"/>
    </source>
</evidence>
<dbReference type="eggNOG" id="KOG1866">
    <property type="taxonomic scope" value="Eukaryota"/>
</dbReference>
<accession>T0Q7R1</accession>
<dbReference type="SUPFAM" id="SSF48371">
    <property type="entry name" value="ARM repeat"/>
    <property type="match status" value="1"/>
</dbReference>
<dbReference type="OMA" id="CSCYMNS"/>
<dbReference type="OrthoDB" id="289038at2759"/>
<dbReference type="PROSITE" id="PS50235">
    <property type="entry name" value="USP_3"/>
    <property type="match status" value="1"/>
</dbReference>
<feature type="region of interest" description="Disordered" evidence="1">
    <location>
        <begin position="2442"/>
        <end position="2467"/>
    </location>
</feature>
<protein>
    <recommendedName>
        <fullName evidence="6">USP domain-containing protein</fullName>
    </recommendedName>
</protein>
<dbReference type="PANTHER" id="PTHR24006:SF827">
    <property type="entry name" value="UBIQUITIN CARBOXYL-TERMINAL HYDROLASE 34"/>
    <property type="match status" value="1"/>
</dbReference>
<dbReference type="Proteomes" id="UP000030762">
    <property type="component" value="Unassembled WGS sequence"/>
</dbReference>
<dbReference type="GO" id="GO:0005634">
    <property type="term" value="C:nucleus"/>
    <property type="evidence" value="ECO:0007669"/>
    <property type="project" value="TreeGrafter"/>
</dbReference>
<organism evidence="4 5">
    <name type="scientific">Saprolegnia diclina (strain VS20)</name>
    <dbReference type="NCBI Taxonomy" id="1156394"/>
    <lineage>
        <taxon>Eukaryota</taxon>
        <taxon>Sar</taxon>
        <taxon>Stramenopiles</taxon>
        <taxon>Oomycota</taxon>
        <taxon>Saprolegniomycetes</taxon>
        <taxon>Saprolegniales</taxon>
        <taxon>Saprolegniaceae</taxon>
        <taxon>Saprolegnia</taxon>
    </lineage>
</organism>
<dbReference type="RefSeq" id="XP_008612704.1">
    <property type="nucleotide sequence ID" value="XM_008614482.1"/>
</dbReference>
<dbReference type="PANTHER" id="PTHR24006">
    <property type="entry name" value="UBIQUITIN CARBOXYL-TERMINAL HYDROLASE"/>
    <property type="match status" value="1"/>
</dbReference>
<dbReference type="InterPro" id="IPR018200">
    <property type="entry name" value="USP_CS"/>
</dbReference>
<dbReference type="GO" id="GO:0004843">
    <property type="term" value="F:cysteine-type deubiquitinase activity"/>
    <property type="evidence" value="ECO:0007669"/>
    <property type="project" value="InterPro"/>
</dbReference>
<dbReference type="VEuPathDB" id="FungiDB:SDRG_08589"/>
<name>T0Q7R1_SAPDV</name>
<dbReference type="InParanoid" id="T0Q7R1"/>
<dbReference type="GeneID" id="19949316"/>
<dbReference type="PROSITE" id="PS50053">
    <property type="entry name" value="UBIQUITIN_2"/>
    <property type="match status" value="1"/>
</dbReference>
<feature type="compositionally biased region" description="Acidic residues" evidence="1">
    <location>
        <begin position="2445"/>
        <end position="2466"/>
    </location>
</feature>
<dbReference type="InterPro" id="IPR001394">
    <property type="entry name" value="Peptidase_C19_UCH"/>
</dbReference>
<evidence type="ECO:0008006" key="6">
    <source>
        <dbReference type="Google" id="ProtNLM"/>
    </source>
</evidence>
<reference evidence="4 5" key="1">
    <citation type="submission" date="2012-04" db="EMBL/GenBank/DDBJ databases">
        <title>The Genome Sequence of Saprolegnia declina VS20.</title>
        <authorList>
            <consortium name="The Broad Institute Genome Sequencing Platform"/>
            <person name="Russ C."/>
            <person name="Nusbaum C."/>
            <person name="Tyler B."/>
            <person name="van West P."/>
            <person name="Dieguez-Uribeondo J."/>
            <person name="de Bruijn I."/>
            <person name="Tripathy S."/>
            <person name="Jiang R."/>
            <person name="Young S.K."/>
            <person name="Zeng Q."/>
            <person name="Gargeya S."/>
            <person name="Fitzgerald M."/>
            <person name="Haas B."/>
            <person name="Abouelleil A."/>
            <person name="Alvarado L."/>
            <person name="Arachchi H.M."/>
            <person name="Berlin A."/>
            <person name="Chapman S.B."/>
            <person name="Goldberg J."/>
            <person name="Griggs A."/>
            <person name="Gujja S."/>
            <person name="Hansen M."/>
            <person name="Howarth C."/>
            <person name="Imamovic A."/>
            <person name="Larimer J."/>
            <person name="McCowen C."/>
            <person name="Montmayeur A."/>
            <person name="Murphy C."/>
            <person name="Neiman D."/>
            <person name="Pearson M."/>
            <person name="Priest M."/>
            <person name="Roberts A."/>
            <person name="Saif S."/>
            <person name="Shea T."/>
            <person name="Sisk P."/>
            <person name="Sykes S."/>
            <person name="Wortman J."/>
            <person name="Nusbaum C."/>
            <person name="Birren B."/>
        </authorList>
    </citation>
    <scope>NUCLEOTIDE SEQUENCE [LARGE SCALE GENOMIC DNA]</scope>
    <source>
        <strain evidence="4 5">VS20</strain>
    </source>
</reference>
<dbReference type="PROSITE" id="PS00973">
    <property type="entry name" value="USP_2"/>
    <property type="match status" value="1"/>
</dbReference>
<dbReference type="Gene3D" id="3.90.70.10">
    <property type="entry name" value="Cysteine proteinases"/>
    <property type="match status" value="1"/>
</dbReference>
<evidence type="ECO:0000313" key="4">
    <source>
        <dbReference type="EMBL" id="EQC33909.1"/>
    </source>
</evidence>
<dbReference type="InterPro" id="IPR050164">
    <property type="entry name" value="Peptidase_C19"/>
</dbReference>
<evidence type="ECO:0000259" key="3">
    <source>
        <dbReference type="PROSITE" id="PS50235"/>
    </source>
</evidence>
<dbReference type="GO" id="GO:0005829">
    <property type="term" value="C:cytosol"/>
    <property type="evidence" value="ECO:0007669"/>
    <property type="project" value="TreeGrafter"/>
</dbReference>
<dbReference type="InterPro" id="IPR038765">
    <property type="entry name" value="Papain-like_cys_pep_sf"/>
</dbReference>
<sequence>MEPDSDQMSAPDAHEAKDHEKRRRIQADADPAALQAHHMELYRLVYEDLRTKSTVGWQNAVTAFETATAHSETPATIEFLQLCFRQIVSIMLDQHASKIGPTEKACVIQTLTKGIVLCVGQLKAHRPAFLSHAAVLLNKKKLFYKEFRNSHMMGQYWNKATGCPEVRLQCISLFHEHGGFLVLAQTIEGMVETDESVACLGLVPMDDLRVFVLAVLEARHSVDVGLVYRLSLAILRLLLALPAAELKKEATDVMGHVLGTIQRLWDVHHASPLQDTMLQVIARFIESTSLPQRLFGFEQLGHLIGAARHVQPYPISYTVSGAGSPHVNGTYLLVRSETEATKSSTATYIQPSVIPTTSPLTLFCCTMKSGAKWWFLSEADKLQPGTDQDVDYYQHQSSSLDECLPPVLHWQPTGSGASPAPLLVPTRAPEASIDPARFDQQILAFVQRTKLVDEIFGDRMHREVVARSTTLLTFLAESHAISEAHLLQIVASTSGKEASLMAEIQTVLVSCVLPYVSDAMLEPFLEHVLASNLTDATLLMEKIAAQYRCILLRPSPNVRSAVARVLWAIQLQSTKATSSELLEFFQDALLHTPSDASTFVDACVAQLTLSAGQSTPLALDDETLIARSLELLKVLLTASTPVGPLVALLFDEIAAFVARNPVGSAIAEAALRHRLELLQFLHHSSALTFDEVLRIWTALRVHYADVGYEFLRDASVFVVADAAPLQMDVCRRVFEELLCVAAETNYASLSVHGFNCFHTFFIGLNAHASHLVRSPTAIRRVVRLHALLGLDALWTIAMEGAPDVAKLATNELLQVYAHVDEGDRMEARMHFLSHVFASLQHTRLVTQGVQLLTGFVASQPARLLHGKRSRGTQLTLKCVVQRIPNQLQNERTYVTLTVFANDPVARLRALVERTVQHPKNQTKLLAHSATLIGEAKTLAEVGLTESTEVRVVLFQNVVTKAADEATIFAPSELEASSPGALLAANEAYLDVLFGLLAASTTPKATQVLLRDLLQQIPTNPDWLARCATPLTSPKTVASWLAAMPYPKAVYVLEVLDGLLMPSSMAQRVYDAAFVAAFVRFGIPDVLDFLFDVAKEEHGIEVALRIVKFGCVEHDSVSAMALDVQEALVTHLTTLVLSQHAPRVLLDALELIQATTTASQWFVQVFSISLEMTLLHPCEPVRAQWALTLQRQAKDAGVLLGPLTAAIGQLRVDSPVCHELFQLLEHVVEHAPLTALDALVDHLLQLLTPSTSNPVLLGSLQALAHIVSLAPQHAAKVWEVVYDHGLFAMQTSEGHRARSLCTTTDTRRAAYSVLAHTVKHAPANQAALRAKLGQLLTEAANPKKWGQECNVVARASDDHVGLKNQGCSCYMNSFLQQLFMYLPIRQGLLAAAIPDSFQTIQEDGDVATIAPASLIGRRIMHECGNGRSFEALITGFDPSTNQHTIKYDDGGADFSIQVLGNVHMTLLPPVLEGDDATVEVLRQVQRTFWYLKDSEMRYYNPKALVEACKCLNLEFSVYQQNDASEFCDKLLDRLEIGLKKTPQGAGCLQANLGGKLISQKLPQGCGHRYEREEAFIRLELQIRGKDSIEESLASFVEGEVMDGDNKVECEQCGTKKAATRRTCFGALPNLLVLHLKRFDLDYATFETVKLNNRCSFPLELDMRPYTKEGLEDDDAEKDGEDASMMPDESSAYAYALRGVLVHSGVAQGGHYYSFILDKAKNEWFKYDDEDVSPFDPAHIEAECFGGTQKRTSSWNGVTNTMEMEVFSNALMLFYEKVEPTPAPTPIVVPSPLAHEVWVANDVFLKHSYVFDADFHEFAKDIILHADAVEWYTLGLAFVLDVVLHSREKKGIARWLQALQHAFSAHPALVARFLDDVIGDKKATWLTTYLFECPDGMARQTFVHLVTRALLLAPPELTQRVIGALVGLWNVVFPLYVDDFFNLVRHLCEQSPAMRAQFLGANMCSRLVHFFLGARSLPPLQAAYPTAALSNAQMDFQPLFEALAGLLGLPRRVPEPLLADGSVHSITLSTRAIAAFSELFDEFAVNGVMGVNELKAYFKACGTTMSTAKTAGKKIKAMLAAGPELNKAAFLAQYTEIASTSSKMVLSDLKAHGFGENLQRLPKLDPANDDARAFLQSLPPLCQHALTHPDFLESALEEDPEAICDVVVRVSFGVASTSQVVVGCLLQQLATAEMGWKGQAIVDVATTILSQLLSTCDDALLNATFVQAPTSLLMAPRERATRLPPHPHTSLFVFRYLALVLDLLKVPAVAQYLAPRRAEWAWTYQWLRFESLKQPLGGRASILYRDPAKLDALVALGDALGIPYTPEEKSYEVKNAGFAPLNGVYTVQAQTHDNCLVFCHSSSVNGTEYTLFRCEMPSKAHRWYLSHAPNKQTLGTSSDEDFYYCACTVHDDTPPEDGWKPWTKNAAATLPVPNVSLHASSIATAEPSDDTMMMDDEDETVEYEDSEDEIRVSNERFQAVHLESPDTSGPM</sequence>
<feature type="domain" description="Ubiquitin-like" evidence="2">
    <location>
        <begin position="872"/>
        <end position="953"/>
    </location>
</feature>
<feature type="domain" description="USP" evidence="3">
    <location>
        <begin position="1359"/>
        <end position="1776"/>
    </location>
</feature>
<dbReference type="STRING" id="1156394.T0Q7R1"/>
<dbReference type="SUPFAM" id="SSF54001">
    <property type="entry name" value="Cysteine proteinases"/>
    <property type="match status" value="1"/>
</dbReference>
<feature type="region of interest" description="Disordered" evidence="1">
    <location>
        <begin position="1"/>
        <end position="24"/>
    </location>
</feature>
<keyword evidence="5" id="KW-1185">Reference proteome</keyword>
<dbReference type="Pfam" id="PF00443">
    <property type="entry name" value="UCH"/>
    <property type="match status" value="1"/>
</dbReference>
<proteinExistence type="predicted"/>
<dbReference type="InterPro" id="IPR028889">
    <property type="entry name" value="USP"/>
</dbReference>